<gene>
    <name evidence="2" type="ORF">HF568_10405</name>
</gene>
<name>A0A8X8GB24_ACIFI</name>
<keyword evidence="1" id="KW-1133">Transmembrane helix</keyword>
<dbReference type="AlphaFoldDB" id="A0A8X8GB24"/>
<protein>
    <submittedName>
        <fullName evidence="2">Uncharacterized protein</fullName>
    </submittedName>
</protein>
<evidence type="ECO:0000313" key="3">
    <source>
        <dbReference type="Proteomes" id="UP000887300"/>
    </source>
</evidence>
<organism evidence="2 3">
    <name type="scientific">Acidithiobacillus ferridurans</name>
    <dbReference type="NCBI Taxonomy" id="1232575"/>
    <lineage>
        <taxon>Bacteria</taxon>
        <taxon>Pseudomonadati</taxon>
        <taxon>Pseudomonadota</taxon>
        <taxon>Acidithiobacillia</taxon>
        <taxon>Acidithiobacillales</taxon>
        <taxon>Acidithiobacillaceae</taxon>
        <taxon>Acidithiobacillus</taxon>
    </lineage>
</organism>
<keyword evidence="1" id="KW-0472">Membrane</keyword>
<sequence length="272" mass="28117">MDEKAVQTKGAKRKIGIVAPVILVAAVVTVGAACNHGYLASLDALGARLLTAQPTPQNVKSAVDDTKPVHSGANAVIAGRHDGTPLPSWVQAGLAQTLKAMRASEKKAKAVVAKNTQLQVKVLSDTNNISKLRMEVFADQKRIDGLLVRLQQANAVRPINHQHGGSVVPAQSVMGSGGIIALKSAGASRGSGHLPVEPIVAGSVGVPTKKAAHGWMVIAVHDKQAVVQAPTGQVALVAQGDRIDGHIVRQINTGQRSVLLSGGLLAGMVKHD</sequence>
<dbReference type="PROSITE" id="PS51257">
    <property type="entry name" value="PROKAR_LIPOPROTEIN"/>
    <property type="match status" value="1"/>
</dbReference>
<comment type="caution">
    <text evidence="2">The sequence shown here is derived from an EMBL/GenBank/DDBJ whole genome shotgun (WGS) entry which is preliminary data.</text>
</comment>
<evidence type="ECO:0000256" key="1">
    <source>
        <dbReference type="SAM" id="Phobius"/>
    </source>
</evidence>
<reference evidence="2" key="1">
    <citation type="journal article" date="2021" name="ISME J.">
        <title>Genomic evolution of the class Acidithiobacillia: deep-branching Proteobacteria living in extreme acidic conditions.</title>
        <authorList>
            <person name="Moya-Beltran A."/>
            <person name="Beard S."/>
            <person name="Rojas-Villalobos C."/>
            <person name="Issotta F."/>
            <person name="Gallardo Y."/>
            <person name="Ulloa R."/>
            <person name="Giaveno A."/>
            <person name="Degli Esposti M."/>
            <person name="Johnson D.B."/>
            <person name="Quatrini R."/>
        </authorList>
    </citation>
    <scope>NUCLEOTIDE SEQUENCE</scope>
    <source>
        <strain evidence="2">DSM 583</strain>
    </source>
</reference>
<dbReference type="Proteomes" id="UP000887300">
    <property type="component" value="Unassembled WGS sequence"/>
</dbReference>
<evidence type="ECO:0000313" key="2">
    <source>
        <dbReference type="EMBL" id="MBU2723598.1"/>
    </source>
</evidence>
<proteinExistence type="predicted"/>
<feature type="transmembrane region" description="Helical" evidence="1">
    <location>
        <begin position="15"/>
        <end position="33"/>
    </location>
</feature>
<keyword evidence="1" id="KW-0812">Transmembrane</keyword>
<accession>A0A8X8GB24</accession>
<dbReference type="EMBL" id="JABBHS010000305">
    <property type="protein sequence ID" value="MBU2723598.1"/>
    <property type="molecule type" value="Genomic_DNA"/>
</dbReference>